<dbReference type="Pfam" id="PF03018">
    <property type="entry name" value="Dirigent"/>
    <property type="match status" value="1"/>
</dbReference>
<protein>
    <recommendedName>
        <fullName evidence="4">Dirigent protein</fullName>
    </recommendedName>
</protein>
<evidence type="ECO:0000256" key="2">
    <source>
        <dbReference type="ARBA" id="ARBA00011738"/>
    </source>
</evidence>
<sequence length="207" mass="22637">MTKHLAKEIQIVKLVIFTITFVVTFCQSWACAHDNCDSTWAKTVGRGRKQKTTLECYYHDIISGESPTAVLIAKANGSTNVAPLAFGNLFIFDDSLTVGPDPTSKLVGRAQGMYGSDSLGEVGLIMAMGFTFSEGIYNGSSISIIVHNPITVKHRELPIIGGTGLFRMAQGYAVPNTYMLDLSTGDAIVGYNVTIFHYKKDYIYMGW</sequence>
<accession>A0A9R0ICR7</accession>
<reference evidence="5" key="1">
    <citation type="journal article" date="2021" name="Nat. Commun.">
        <title>Genomic analyses provide insights into spinach domestication and the genetic basis of agronomic traits.</title>
        <authorList>
            <person name="Cai X."/>
            <person name="Sun X."/>
            <person name="Xu C."/>
            <person name="Sun H."/>
            <person name="Wang X."/>
            <person name="Ge C."/>
            <person name="Zhang Z."/>
            <person name="Wang Q."/>
            <person name="Fei Z."/>
            <person name="Jiao C."/>
            <person name="Wang Q."/>
        </authorList>
    </citation>
    <scope>NUCLEOTIDE SEQUENCE [LARGE SCALE GENOMIC DNA]</scope>
    <source>
        <strain evidence="5">cv. Varoflay</strain>
    </source>
</reference>
<dbReference type="Gene3D" id="2.40.480.10">
    <property type="entry name" value="Allene oxide cyclase-like"/>
    <property type="match status" value="1"/>
</dbReference>
<dbReference type="KEGG" id="soe:110786492"/>
<dbReference type="InterPro" id="IPR004265">
    <property type="entry name" value="Dirigent"/>
</dbReference>
<name>A0A9R0ICR7_SPIOL</name>
<comment type="function">
    <text evidence="4">Dirigent proteins impart stereoselectivity on the phenoxy radical-coupling reaction, yielding optically active lignans from two molecules of coniferyl alcohol in the biosynthesis of lignans, flavonolignans, and alkaloids and thus plays a central role in plant secondary metabolism.</text>
</comment>
<evidence type="ECO:0000313" key="5">
    <source>
        <dbReference type="Proteomes" id="UP000813463"/>
    </source>
</evidence>
<keyword evidence="3 4" id="KW-0964">Secreted</keyword>
<dbReference type="PANTHER" id="PTHR21495">
    <property type="entry name" value="NUCLEOPORIN-RELATED"/>
    <property type="match status" value="1"/>
</dbReference>
<gene>
    <name evidence="6" type="primary">LOC110786492</name>
</gene>
<evidence type="ECO:0000256" key="4">
    <source>
        <dbReference type="RuleBase" id="RU363099"/>
    </source>
</evidence>
<dbReference type="GO" id="GO:0048046">
    <property type="term" value="C:apoplast"/>
    <property type="evidence" value="ECO:0007669"/>
    <property type="project" value="UniProtKB-SubCell"/>
</dbReference>
<dbReference type="GO" id="GO:0009699">
    <property type="term" value="P:phenylpropanoid biosynthetic process"/>
    <property type="evidence" value="ECO:0007669"/>
    <property type="project" value="UniProtKB-ARBA"/>
</dbReference>
<dbReference type="RefSeq" id="XP_021846737.1">
    <property type="nucleotide sequence ID" value="XM_021991045.2"/>
</dbReference>
<evidence type="ECO:0000256" key="1">
    <source>
        <dbReference type="ARBA" id="ARBA00010746"/>
    </source>
</evidence>
<dbReference type="Proteomes" id="UP000813463">
    <property type="component" value="Chromosome 4"/>
</dbReference>
<reference evidence="6" key="2">
    <citation type="submission" date="2025-08" db="UniProtKB">
        <authorList>
            <consortium name="RefSeq"/>
        </authorList>
    </citation>
    <scope>IDENTIFICATION</scope>
    <source>
        <tissue evidence="6">Leaf</tissue>
    </source>
</reference>
<comment type="subcellular location">
    <subcellularLocation>
        <location evidence="4">Secreted</location>
        <location evidence="4">Extracellular space</location>
        <location evidence="4">Apoplast</location>
    </subcellularLocation>
</comment>
<proteinExistence type="inferred from homology"/>
<dbReference type="OrthoDB" id="1864232at2759"/>
<dbReference type="GeneID" id="110786492"/>
<keyword evidence="5" id="KW-1185">Reference proteome</keyword>
<organism evidence="5 6">
    <name type="scientific">Spinacia oleracea</name>
    <name type="common">Spinach</name>
    <dbReference type="NCBI Taxonomy" id="3562"/>
    <lineage>
        <taxon>Eukaryota</taxon>
        <taxon>Viridiplantae</taxon>
        <taxon>Streptophyta</taxon>
        <taxon>Embryophyta</taxon>
        <taxon>Tracheophyta</taxon>
        <taxon>Spermatophyta</taxon>
        <taxon>Magnoliopsida</taxon>
        <taxon>eudicotyledons</taxon>
        <taxon>Gunneridae</taxon>
        <taxon>Pentapetalae</taxon>
        <taxon>Caryophyllales</taxon>
        <taxon>Chenopodiaceae</taxon>
        <taxon>Chenopodioideae</taxon>
        <taxon>Anserineae</taxon>
        <taxon>Spinacia</taxon>
    </lineage>
</organism>
<comment type="similarity">
    <text evidence="1 4">Belongs to the plant dirigent protein family.</text>
</comment>
<evidence type="ECO:0000313" key="6">
    <source>
        <dbReference type="RefSeq" id="XP_021846737.1"/>
    </source>
</evidence>
<dbReference type="AlphaFoldDB" id="A0A9R0ICR7"/>
<keyword evidence="4" id="KW-0052">Apoplast</keyword>
<dbReference type="InterPro" id="IPR044859">
    <property type="entry name" value="Allene_oxi_cyc_Dirigent"/>
</dbReference>
<evidence type="ECO:0000256" key="3">
    <source>
        <dbReference type="ARBA" id="ARBA00022525"/>
    </source>
</evidence>
<comment type="subunit">
    <text evidence="2 4">Homodimer.</text>
</comment>